<evidence type="ECO:0000256" key="6">
    <source>
        <dbReference type="ARBA" id="ARBA00023014"/>
    </source>
</evidence>
<protein>
    <submittedName>
        <fullName evidence="10">FixG-like putative oxidoreductase</fullName>
    </submittedName>
</protein>
<sequence>MLVTCEVALEVWRGDAPCLSACAGKPRGSRARGVDARSKAQGDCTLCVQVCPAGIDIRNGLQAACISCGLCIDACDQVMGKLGSPRGLVRFGAMQLDTTMRADLQHALMRPRVLVYGSALLALATAMVWGWLERPVLRLNAMRDRSVLVRQLDFGAVENVYRLQVMNASLRPRTLRLTAFTGEGPAATPVQVQHAEPFTVDAAGASTLVTTVRMSAEEAGRHPGGRPIPLHFVVDSMETTGPVQARTASTFLPG</sequence>
<dbReference type="InterPro" id="IPR051684">
    <property type="entry name" value="Electron_Trans/Redox"/>
</dbReference>
<keyword evidence="5" id="KW-0408">Iron</keyword>
<dbReference type="Pfam" id="PF11614">
    <property type="entry name" value="FixG_C"/>
    <property type="match status" value="1"/>
</dbReference>
<dbReference type="AlphaFoldDB" id="A0A4R3VEH6"/>
<keyword evidence="7" id="KW-0812">Transmembrane</keyword>
<proteinExistence type="predicted"/>
<dbReference type="Gene3D" id="2.60.40.10">
    <property type="entry name" value="Immunoglobulins"/>
    <property type="match status" value="1"/>
</dbReference>
<comment type="caution">
    <text evidence="10">The sequence shown here is derived from an EMBL/GenBank/DDBJ whole genome shotgun (WGS) entry which is preliminary data.</text>
</comment>
<feature type="transmembrane region" description="Helical" evidence="7">
    <location>
        <begin position="113"/>
        <end position="132"/>
    </location>
</feature>
<dbReference type="Pfam" id="PF13746">
    <property type="entry name" value="Fer4_18"/>
    <property type="match status" value="1"/>
</dbReference>
<evidence type="ECO:0000259" key="8">
    <source>
        <dbReference type="Pfam" id="PF11614"/>
    </source>
</evidence>
<evidence type="ECO:0000259" key="9">
    <source>
        <dbReference type="Pfam" id="PF13746"/>
    </source>
</evidence>
<evidence type="ECO:0000256" key="5">
    <source>
        <dbReference type="ARBA" id="ARBA00023004"/>
    </source>
</evidence>
<feature type="domain" description="FixG C-terminal immunoglobulin-like" evidence="8">
    <location>
        <begin position="127"/>
        <end position="252"/>
    </location>
</feature>
<keyword evidence="1" id="KW-0813">Transport</keyword>
<accession>A0A4R3VEH6</accession>
<keyword evidence="3" id="KW-0479">Metal-binding</keyword>
<gene>
    <name evidence="10" type="ORF">EV671_1005157</name>
</gene>
<dbReference type="GO" id="GO:0005886">
    <property type="term" value="C:plasma membrane"/>
    <property type="evidence" value="ECO:0007669"/>
    <property type="project" value="TreeGrafter"/>
</dbReference>
<dbReference type="InterPro" id="IPR013783">
    <property type="entry name" value="Ig-like_fold"/>
</dbReference>
<dbReference type="GO" id="GO:0046872">
    <property type="term" value="F:metal ion binding"/>
    <property type="evidence" value="ECO:0007669"/>
    <property type="project" value="UniProtKB-KW"/>
</dbReference>
<dbReference type="InterPro" id="IPR017896">
    <property type="entry name" value="4Fe4S_Fe-S-bd"/>
</dbReference>
<dbReference type="PANTHER" id="PTHR30176">
    <property type="entry name" value="FERREDOXIN-TYPE PROTEIN NAPH"/>
    <property type="match status" value="1"/>
</dbReference>
<reference evidence="10 11" key="1">
    <citation type="submission" date="2019-03" db="EMBL/GenBank/DDBJ databases">
        <title>Genomic Encyclopedia of Type Strains, Phase IV (KMG-IV): sequencing the most valuable type-strain genomes for metagenomic binning, comparative biology and taxonomic classification.</title>
        <authorList>
            <person name="Goeker M."/>
        </authorList>
    </citation>
    <scope>NUCLEOTIDE SEQUENCE [LARGE SCALE GENOMIC DNA]</scope>
    <source>
        <strain evidence="10 11">DSM 654</strain>
    </source>
</reference>
<keyword evidence="2" id="KW-0004">4Fe-4S</keyword>
<dbReference type="EMBL" id="SMBU01000005">
    <property type="protein sequence ID" value="TCV02122.1"/>
    <property type="molecule type" value="Genomic_DNA"/>
</dbReference>
<dbReference type="PANTHER" id="PTHR30176:SF3">
    <property type="entry name" value="FERREDOXIN-TYPE PROTEIN NAPH"/>
    <property type="match status" value="1"/>
</dbReference>
<keyword evidence="11" id="KW-1185">Reference proteome</keyword>
<dbReference type="GO" id="GO:0051539">
    <property type="term" value="F:4 iron, 4 sulfur cluster binding"/>
    <property type="evidence" value="ECO:0007669"/>
    <property type="project" value="UniProtKB-KW"/>
</dbReference>
<evidence type="ECO:0000313" key="11">
    <source>
        <dbReference type="Proteomes" id="UP000295110"/>
    </source>
</evidence>
<keyword evidence="6" id="KW-0411">Iron-sulfur</keyword>
<dbReference type="Proteomes" id="UP000295110">
    <property type="component" value="Unassembled WGS sequence"/>
</dbReference>
<evidence type="ECO:0000313" key="10">
    <source>
        <dbReference type="EMBL" id="TCV02122.1"/>
    </source>
</evidence>
<organism evidence="10 11">
    <name type="scientific">Roseateles saccharophilus</name>
    <name type="common">Pseudomonas saccharophila</name>
    <dbReference type="NCBI Taxonomy" id="304"/>
    <lineage>
        <taxon>Bacteria</taxon>
        <taxon>Pseudomonadati</taxon>
        <taxon>Pseudomonadota</taxon>
        <taxon>Betaproteobacteria</taxon>
        <taxon>Burkholderiales</taxon>
        <taxon>Sphaerotilaceae</taxon>
        <taxon>Roseateles</taxon>
    </lineage>
</organism>
<evidence type="ECO:0000256" key="1">
    <source>
        <dbReference type="ARBA" id="ARBA00022448"/>
    </source>
</evidence>
<evidence type="ECO:0000256" key="7">
    <source>
        <dbReference type="SAM" id="Phobius"/>
    </source>
</evidence>
<name>A0A4R3VEH6_ROSSA</name>
<keyword evidence="7" id="KW-1133">Transmembrane helix</keyword>
<keyword evidence="7" id="KW-0472">Membrane</keyword>
<evidence type="ECO:0000256" key="4">
    <source>
        <dbReference type="ARBA" id="ARBA00022982"/>
    </source>
</evidence>
<keyword evidence="4" id="KW-0249">Electron transport</keyword>
<feature type="domain" description="4Fe-4S ferredoxin-type" evidence="9">
    <location>
        <begin position="38"/>
        <end position="92"/>
    </location>
</feature>
<evidence type="ECO:0000256" key="3">
    <source>
        <dbReference type="ARBA" id="ARBA00022723"/>
    </source>
</evidence>
<dbReference type="InterPro" id="IPR032879">
    <property type="entry name" value="FixG_C"/>
</dbReference>
<evidence type="ECO:0000256" key="2">
    <source>
        <dbReference type="ARBA" id="ARBA00022485"/>
    </source>
</evidence>
<dbReference type="SUPFAM" id="SSF54862">
    <property type="entry name" value="4Fe-4S ferredoxins"/>
    <property type="match status" value="1"/>
</dbReference>